<dbReference type="GO" id="GO:0005829">
    <property type="term" value="C:cytosol"/>
    <property type="evidence" value="ECO:0007669"/>
    <property type="project" value="TreeGrafter"/>
</dbReference>
<dbReference type="GO" id="GO:0016799">
    <property type="term" value="F:hydrolase activity, hydrolyzing N-glycosyl compounds"/>
    <property type="evidence" value="ECO:0007669"/>
    <property type="project" value="TreeGrafter"/>
</dbReference>
<dbReference type="EMBL" id="CP014160">
    <property type="protein sequence ID" value="AMB94466.1"/>
    <property type="molecule type" value="Genomic_DNA"/>
</dbReference>
<evidence type="ECO:0000313" key="5">
    <source>
        <dbReference type="Proteomes" id="UP000069912"/>
    </source>
</evidence>
<dbReference type="RefSeq" id="WP_067975193.1">
    <property type="nucleotide sequence ID" value="NZ_CAJHKM010000002.1"/>
</dbReference>
<sequence>MDILVYCGANPGKDPVYAEAARELGQWIAQSGHRLVYGGGRTGLMGILADEVLAQGGEVYGVMPAFLKDHEIAHQGLTHLEIVDTMAERKTRMLDLSDACLALPGGPGTLEEISEAISLARLGQSDRPCVFINVADYYRPMQELFMNMCQAGFLAQEDYERINFISDLSELDDILTHYQVRQVKSYDRLSDQ</sequence>
<dbReference type="EMBL" id="PKGY01000001">
    <property type="protein sequence ID" value="PKZ23540.1"/>
    <property type="molecule type" value="Genomic_DNA"/>
</dbReference>
<dbReference type="SUPFAM" id="SSF102405">
    <property type="entry name" value="MCP/YpsA-like"/>
    <property type="match status" value="1"/>
</dbReference>
<evidence type="ECO:0000313" key="6">
    <source>
        <dbReference type="Proteomes" id="UP000234239"/>
    </source>
</evidence>
<dbReference type="GO" id="GO:0009691">
    <property type="term" value="P:cytokinin biosynthetic process"/>
    <property type="evidence" value="ECO:0007669"/>
    <property type="project" value="UniProtKB-UniRule"/>
</dbReference>
<dbReference type="NCBIfam" id="TIGR00730">
    <property type="entry name" value="Rossman fold protein, TIGR00730 family"/>
    <property type="match status" value="1"/>
</dbReference>
<name>A0A109RF26_9LACT</name>
<dbReference type="KEGG" id="asan:AWM72_06750"/>
<reference evidence="4 6" key="3">
    <citation type="submission" date="2017-12" db="EMBL/GenBank/DDBJ databases">
        <title>Phylogenetic diversity of female urinary microbiome.</title>
        <authorList>
            <person name="Thomas-White K."/>
            <person name="Wolfe A.J."/>
        </authorList>
    </citation>
    <scope>NUCLEOTIDE SEQUENCE [LARGE SCALE GENOMIC DNA]</scope>
    <source>
        <strain evidence="4 6">UMB0139</strain>
    </source>
</reference>
<comment type="similarity">
    <text evidence="1 2">Belongs to the LOG family.</text>
</comment>
<dbReference type="Proteomes" id="UP000069912">
    <property type="component" value="Chromosome"/>
</dbReference>
<proteinExistence type="inferred from homology"/>
<evidence type="ECO:0000313" key="3">
    <source>
        <dbReference type="EMBL" id="AMB94466.1"/>
    </source>
</evidence>
<organism evidence="3 5">
    <name type="scientific">Aerococcus sanguinicola</name>
    <dbReference type="NCBI Taxonomy" id="119206"/>
    <lineage>
        <taxon>Bacteria</taxon>
        <taxon>Bacillati</taxon>
        <taxon>Bacillota</taxon>
        <taxon>Bacilli</taxon>
        <taxon>Lactobacillales</taxon>
        <taxon>Aerococcaceae</taxon>
        <taxon>Aerococcus</taxon>
    </lineage>
</organism>
<dbReference type="PANTHER" id="PTHR31223:SF70">
    <property type="entry name" value="LOG FAMILY PROTEIN YJL055W"/>
    <property type="match status" value="1"/>
</dbReference>
<dbReference type="Gene3D" id="3.40.50.450">
    <property type="match status" value="1"/>
</dbReference>
<dbReference type="InterPro" id="IPR005269">
    <property type="entry name" value="LOG"/>
</dbReference>
<evidence type="ECO:0000256" key="2">
    <source>
        <dbReference type="RuleBase" id="RU363015"/>
    </source>
</evidence>
<dbReference type="GeneID" id="92903762"/>
<gene>
    <name evidence="3" type="ORF">AWM72_06750</name>
    <name evidence="4" type="ORF">CYJ28_03010</name>
</gene>
<dbReference type="EC" id="3.2.2.n1" evidence="2"/>
<keyword evidence="2" id="KW-0203">Cytokinin biosynthesis</keyword>
<dbReference type="OrthoDB" id="9801098at2"/>
<dbReference type="AlphaFoldDB" id="A0A109RF26"/>
<dbReference type="PANTHER" id="PTHR31223">
    <property type="entry name" value="LOG FAMILY PROTEIN YJL055W"/>
    <property type="match status" value="1"/>
</dbReference>
<evidence type="ECO:0000256" key="1">
    <source>
        <dbReference type="ARBA" id="ARBA00006763"/>
    </source>
</evidence>
<dbReference type="Proteomes" id="UP000234239">
    <property type="component" value="Unassembled WGS sequence"/>
</dbReference>
<reference evidence="5" key="2">
    <citation type="submission" date="2016-01" db="EMBL/GenBank/DDBJ databases">
        <title>Six Aerococcus type strain genome sequencing and assembly using PacBio and Illumina Hiseq.</title>
        <authorList>
            <person name="Carkaci D."/>
            <person name="Dargis R."/>
            <person name="Nielsen X.C."/>
            <person name="Skovgaard O."/>
            <person name="Fuursted K."/>
            <person name="Christensen J.J."/>
        </authorList>
    </citation>
    <scope>NUCLEOTIDE SEQUENCE [LARGE SCALE GENOMIC DNA]</scope>
    <source>
        <strain evidence="5">CCUG43001</strain>
    </source>
</reference>
<reference evidence="3 5" key="1">
    <citation type="journal article" date="2016" name="Genome Announc.">
        <title>Complete Genome Sequences of Aerococcus christensenii CCUG 28831T, Aerococcus sanguinicola CCUG 43001T, Aerococcus urinae CCUG 36881T, Aerococcus urinaeequi CCUG 28094T, Aerococcus urinaehominis CCUG 42038 BT, and Aerococcus viridans CCUG 4311T.</title>
        <authorList>
            <person name="Carkaci D."/>
            <person name="Dargis R."/>
            <person name="Nielsen X.C."/>
            <person name="Skovgaard O."/>
            <person name="Fuursted K."/>
            <person name="Christensen J.J."/>
        </authorList>
    </citation>
    <scope>NUCLEOTIDE SEQUENCE [LARGE SCALE GENOMIC DNA]</scope>
    <source>
        <strain evidence="3 5">CCUG43001</strain>
    </source>
</reference>
<keyword evidence="5" id="KW-1185">Reference proteome</keyword>
<dbReference type="Pfam" id="PF03641">
    <property type="entry name" value="Lysine_decarbox"/>
    <property type="match status" value="1"/>
</dbReference>
<protein>
    <recommendedName>
        <fullName evidence="2">Cytokinin riboside 5'-monophosphate phosphoribohydrolase</fullName>
        <ecNumber evidence="2">3.2.2.n1</ecNumber>
    </recommendedName>
</protein>
<evidence type="ECO:0000313" key="4">
    <source>
        <dbReference type="EMBL" id="PKZ23540.1"/>
    </source>
</evidence>
<keyword evidence="2" id="KW-0378">Hydrolase</keyword>
<dbReference type="InterPro" id="IPR031100">
    <property type="entry name" value="LOG_fam"/>
</dbReference>
<accession>A0A109RF26</accession>